<feature type="region of interest" description="Disordered" evidence="1">
    <location>
        <begin position="228"/>
        <end position="249"/>
    </location>
</feature>
<organism evidence="2 3">
    <name type="scientific">Geranomyces variabilis</name>
    <dbReference type="NCBI Taxonomy" id="109894"/>
    <lineage>
        <taxon>Eukaryota</taxon>
        <taxon>Fungi</taxon>
        <taxon>Fungi incertae sedis</taxon>
        <taxon>Chytridiomycota</taxon>
        <taxon>Chytridiomycota incertae sedis</taxon>
        <taxon>Chytridiomycetes</taxon>
        <taxon>Spizellomycetales</taxon>
        <taxon>Powellomycetaceae</taxon>
        <taxon>Geranomyces</taxon>
    </lineage>
</organism>
<dbReference type="Proteomes" id="UP001212152">
    <property type="component" value="Unassembled WGS sequence"/>
</dbReference>
<protein>
    <submittedName>
        <fullName evidence="2">Uncharacterized protein</fullName>
    </submittedName>
</protein>
<proteinExistence type="predicted"/>
<feature type="region of interest" description="Disordered" evidence="1">
    <location>
        <begin position="162"/>
        <end position="181"/>
    </location>
</feature>
<sequence length="553" mass="59281">MPRIASFPPTPSPPAPPPADEAPEFPSSLSLIPLCNSRGSSYNQHPLLSLQLDPSLSILPSELSSYSTILPPTDLLAGLDPPPEGDYRPLFSPDAASRSSTATRRGDIYSVCSSAGPSPSECAHADADDRAAGDDDHGDEAAEEAYASLIRRVEEVLAYNDSTREHGEHEEDEEEDPETSLLRKVQEVLQSSDTAASPRCDADNSGPRRGRSLLVEDQQLAYRRAETPLADQQDSVHAESPAEAVCHQQQQHQLTPVRLAAVTAIDFSLADGTYADVMMTKTQRTPHGRAPPISPSPSPGGYSRQRSHAESVGREPRYLSASPPPPLPHATTRARDAHVRTYDDPGVGADYAVGGMARTDSDVSIHVPCIDYQSIVSEDTIIERQVSSLMAKYGVIDPNASRYHEPVSTHHTSSPAQSRPPSSPLPSPQSKLAATPLMSSRGATSFASVSTTSYSSASFADQLSLASLEYMARHALITPNRKGQQQQRYPSPLARQLAPAAERVISPRMGANGGGALRAPADEPMSEILDVERIRRLPKLGAVRASGLAGVRR</sequence>
<reference evidence="2" key="1">
    <citation type="submission" date="2020-05" db="EMBL/GenBank/DDBJ databases">
        <title>Phylogenomic resolution of chytrid fungi.</title>
        <authorList>
            <person name="Stajich J.E."/>
            <person name="Amses K."/>
            <person name="Simmons R."/>
            <person name="Seto K."/>
            <person name="Myers J."/>
            <person name="Bonds A."/>
            <person name="Quandt C.A."/>
            <person name="Barry K."/>
            <person name="Liu P."/>
            <person name="Grigoriev I."/>
            <person name="Longcore J.E."/>
            <person name="James T.Y."/>
        </authorList>
    </citation>
    <scope>NUCLEOTIDE SEQUENCE</scope>
    <source>
        <strain evidence="2">JEL0379</strain>
    </source>
</reference>
<feature type="compositionally biased region" description="Basic and acidic residues" evidence="1">
    <location>
        <begin position="123"/>
        <end position="135"/>
    </location>
</feature>
<evidence type="ECO:0000256" key="1">
    <source>
        <dbReference type="SAM" id="MobiDB-lite"/>
    </source>
</evidence>
<feature type="region of interest" description="Disordered" evidence="1">
    <location>
        <begin position="188"/>
        <end position="213"/>
    </location>
</feature>
<name>A0AAD5TL63_9FUNG</name>
<feature type="region of interest" description="Disordered" evidence="1">
    <location>
        <begin position="282"/>
        <end position="334"/>
    </location>
</feature>
<evidence type="ECO:0000313" key="2">
    <source>
        <dbReference type="EMBL" id="KAJ3178496.1"/>
    </source>
</evidence>
<dbReference type="AlphaFoldDB" id="A0AAD5TL63"/>
<accession>A0AAD5TL63</accession>
<keyword evidence="3" id="KW-1185">Reference proteome</keyword>
<feature type="region of interest" description="Disordered" evidence="1">
    <location>
        <begin position="402"/>
        <end position="437"/>
    </location>
</feature>
<feature type="compositionally biased region" description="Basic and acidic residues" evidence="1">
    <location>
        <begin position="307"/>
        <end position="317"/>
    </location>
</feature>
<evidence type="ECO:0000313" key="3">
    <source>
        <dbReference type="Proteomes" id="UP001212152"/>
    </source>
</evidence>
<dbReference type="EMBL" id="JADGJQ010000026">
    <property type="protein sequence ID" value="KAJ3178496.1"/>
    <property type="molecule type" value="Genomic_DNA"/>
</dbReference>
<feature type="region of interest" description="Disordered" evidence="1">
    <location>
        <begin position="74"/>
        <end position="140"/>
    </location>
</feature>
<comment type="caution">
    <text evidence="2">The sequence shown here is derived from an EMBL/GenBank/DDBJ whole genome shotgun (WGS) entry which is preliminary data.</text>
</comment>
<gene>
    <name evidence="2" type="ORF">HDU87_003570</name>
</gene>
<feature type="compositionally biased region" description="Pro residues" evidence="1">
    <location>
        <begin position="8"/>
        <end position="20"/>
    </location>
</feature>
<feature type="region of interest" description="Disordered" evidence="1">
    <location>
        <begin position="1"/>
        <end position="28"/>
    </location>
</feature>